<dbReference type="SUPFAM" id="SSF49503">
    <property type="entry name" value="Cupredoxins"/>
    <property type="match status" value="1"/>
</dbReference>
<dbReference type="Proteomes" id="UP000653305">
    <property type="component" value="Unassembled WGS sequence"/>
</dbReference>
<comment type="caution">
    <text evidence="13">The sequence shown here is derived from an EMBL/GenBank/DDBJ whole genome shotgun (WGS) entry which is preliminary data.</text>
</comment>
<evidence type="ECO:0000256" key="5">
    <source>
        <dbReference type="ARBA" id="ARBA00023136"/>
    </source>
</evidence>
<dbReference type="EMBL" id="BMAC01000618">
    <property type="protein sequence ID" value="GFQ00231.1"/>
    <property type="molecule type" value="Genomic_DNA"/>
</dbReference>
<evidence type="ECO:0000256" key="4">
    <source>
        <dbReference type="ARBA" id="ARBA00022729"/>
    </source>
</evidence>
<keyword evidence="7" id="KW-0325">Glycoprotein</keyword>
<dbReference type="PANTHER" id="PTHR33021">
    <property type="entry name" value="BLUE COPPER PROTEIN"/>
    <property type="match status" value="1"/>
</dbReference>
<name>A0A830CK92_9LAMI</name>
<sequence length="161" mass="17801">MSLCFATLFLLIITSSAEEFKVGGDEGWRQPAANETEMYVRWAATAKFHVGDSLRFEYKKDTVVVVDKWGYYHCNSSHAVTVFKNGNTVINMERPGPVFFISANPDHCRSGQRLTVEVMSPHQISQDASPAPSPFSGAASYFVAPEIVFCSVVLIVVSINM</sequence>
<keyword evidence="3" id="KW-0336">GPI-anchor</keyword>
<evidence type="ECO:0000256" key="2">
    <source>
        <dbReference type="ARBA" id="ARBA00022475"/>
    </source>
</evidence>
<dbReference type="PANTHER" id="PTHR33021:SF234">
    <property type="entry name" value="EARLY NODULIN-LIKE PROTEIN 7"/>
    <property type="match status" value="1"/>
</dbReference>
<dbReference type="AlphaFoldDB" id="A0A830CK92"/>
<evidence type="ECO:0000256" key="1">
    <source>
        <dbReference type="ARBA" id="ARBA00004609"/>
    </source>
</evidence>
<evidence type="ECO:0000256" key="3">
    <source>
        <dbReference type="ARBA" id="ARBA00022622"/>
    </source>
</evidence>
<keyword evidence="8" id="KW-0449">Lipoprotein</keyword>
<keyword evidence="6" id="KW-1015">Disulfide bond</keyword>
<dbReference type="InterPro" id="IPR003245">
    <property type="entry name" value="Phytocyanin_dom"/>
</dbReference>
<dbReference type="GO" id="GO:0005886">
    <property type="term" value="C:plasma membrane"/>
    <property type="evidence" value="ECO:0007669"/>
    <property type="project" value="UniProtKB-SubCell"/>
</dbReference>
<comment type="similarity">
    <text evidence="9">Belongs to the early nodulin-like (ENODL) family.</text>
</comment>
<evidence type="ECO:0000256" key="10">
    <source>
        <dbReference type="SAM" id="Phobius"/>
    </source>
</evidence>
<evidence type="ECO:0000256" key="7">
    <source>
        <dbReference type="ARBA" id="ARBA00023180"/>
    </source>
</evidence>
<reference evidence="13" key="1">
    <citation type="submission" date="2020-07" db="EMBL/GenBank/DDBJ databases">
        <title>Ethylene signaling mediates host invasion by parasitic plants.</title>
        <authorList>
            <person name="Yoshida S."/>
        </authorList>
    </citation>
    <scope>NUCLEOTIDE SEQUENCE</scope>
    <source>
        <strain evidence="13">Okayama</strain>
    </source>
</reference>
<evidence type="ECO:0000256" key="6">
    <source>
        <dbReference type="ARBA" id="ARBA00023157"/>
    </source>
</evidence>
<dbReference type="GO" id="GO:0098552">
    <property type="term" value="C:side of membrane"/>
    <property type="evidence" value="ECO:0007669"/>
    <property type="project" value="UniProtKB-KW"/>
</dbReference>
<dbReference type="GO" id="GO:0009055">
    <property type="term" value="F:electron transfer activity"/>
    <property type="evidence" value="ECO:0007669"/>
    <property type="project" value="InterPro"/>
</dbReference>
<keyword evidence="4 11" id="KW-0732">Signal</keyword>
<dbReference type="PROSITE" id="PS51485">
    <property type="entry name" value="PHYTOCYANIN"/>
    <property type="match status" value="1"/>
</dbReference>
<keyword evidence="10" id="KW-1133">Transmembrane helix</keyword>
<dbReference type="InterPro" id="IPR039391">
    <property type="entry name" value="Phytocyanin-like"/>
</dbReference>
<dbReference type="Gene3D" id="2.60.40.420">
    <property type="entry name" value="Cupredoxins - blue copper proteins"/>
    <property type="match status" value="1"/>
</dbReference>
<feature type="transmembrane region" description="Helical" evidence="10">
    <location>
        <begin position="138"/>
        <end position="159"/>
    </location>
</feature>
<evidence type="ECO:0000313" key="14">
    <source>
        <dbReference type="Proteomes" id="UP000653305"/>
    </source>
</evidence>
<evidence type="ECO:0000256" key="11">
    <source>
        <dbReference type="SAM" id="SignalP"/>
    </source>
</evidence>
<accession>A0A830CK92</accession>
<dbReference type="CDD" id="cd11019">
    <property type="entry name" value="OsENODL1_like"/>
    <property type="match status" value="1"/>
</dbReference>
<keyword evidence="2" id="KW-1003">Cell membrane</keyword>
<dbReference type="InterPro" id="IPR041846">
    <property type="entry name" value="ENL_dom"/>
</dbReference>
<gene>
    <name evidence="13" type="ORF">PHJA_002167100</name>
</gene>
<feature type="chain" id="PRO_5032834801" evidence="11">
    <location>
        <begin position="18"/>
        <end position="161"/>
    </location>
</feature>
<dbReference type="FunFam" id="2.60.40.420:FF:000010">
    <property type="entry name" value="Early nodulin-like protein 1"/>
    <property type="match status" value="1"/>
</dbReference>
<proteinExistence type="inferred from homology"/>
<keyword evidence="14" id="KW-1185">Reference proteome</keyword>
<dbReference type="InterPro" id="IPR008972">
    <property type="entry name" value="Cupredoxin"/>
</dbReference>
<evidence type="ECO:0000313" key="13">
    <source>
        <dbReference type="EMBL" id="GFQ00231.1"/>
    </source>
</evidence>
<evidence type="ECO:0000256" key="8">
    <source>
        <dbReference type="ARBA" id="ARBA00023288"/>
    </source>
</evidence>
<dbReference type="Pfam" id="PF02298">
    <property type="entry name" value="Cu_bind_like"/>
    <property type="match status" value="1"/>
</dbReference>
<evidence type="ECO:0000256" key="9">
    <source>
        <dbReference type="ARBA" id="ARBA00035011"/>
    </source>
</evidence>
<organism evidence="13 14">
    <name type="scientific">Phtheirospermum japonicum</name>
    <dbReference type="NCBI Taxonomy" id="374723"/>
    <lineage>
        <taxon>Eukaryota</taxon>
        <taxon>Viridiplantae</taxon>
        <taxon>Streptophyta</taxon>
        <taxon>Embryophyta</taxon>
        <taxon>Tracheophyta</taxon>
        <taxon>Spermatophyta</taxon>
        <taxon>Magnoliopsida</taxon>
        <taxon>eudicotyledons</taxon>
        <taxon>Gunneridae</taxon>
        <taxon>Pentapetalae</taxon>
        <taxon>asterids</taxon>
        <taxon>lamiids</taxon>
        <taxon>Lamiales</taxon>
        <taxon>Orobanchaceae</taxon>
        <taxon>Orobanchaceae incertae sedis</taxon>
        <taxon>Phtheirospermum</taxon>
    </lineage>
</organism>
<dbReference type="OrthoDB" id="1933543at2759"/>
<keyword evidence="10" id="KW-0812">Transmembrane</keyword>
<comment type="subcellular location">
    <subcellularLocation>
        <location evidence="1">Cell membrane</location>
        <topology evidence="1">Lipid-anchor</topology>
        <topology evidence="1">GPI-anchor</topology>
    </subcellularLocation>
</comment>
<evidence type="ECO:0000259" key="12">
    <source>
        <dbReference type="PROSITE" id="PS51485"/>
    </source>
</evidence>
<feature type="domain" description="Phytocyanin" evidence="12">
    <location>
        <begin position="18"/>
        <end position="120"/>
    </location>
</feature>
<feature type="signal peptide" evidence="11">
    <location>
        <begin position="1"/>
        <end position="17"/>
    </location>
</feature>
<keyword evidence="5 10" id="KW-0472">Membrane</keyword>
<protein>
    <submittedName>
        <fullName evidence="13">Early nodulin-like protein 1</fullName>
    </submittedName>
</protein>